<reference evidence="2 4" key="2">
    <citation type="journal article" date="2013" name="Nature">
        <title>Insights into bilaterian evolution from three spiralian genomes.</title>
        <authorList>
            <person name="Simakov O."/>
            <person name="Marletaz F."/>
            <person name="Cho S.J."/>
            <person name="Edsinger-Gonzales E."/>
            <person name="Havlak P."/>
            <person name="Hellsten U."/>
            <person name="Kuo D.H."/>
            <person name="Larsson T."/>
            <person name="Lv J."/>
            <person name="Arendt D."/>
            <person name="Savage R."/>
            <person name="Osoegawa K."/>
            <person name="de Jong P."/>
            <person name="Grimwood J."/>
            <person name="Chapman J.A."/>
            <person name="Shapiro H."/>
            <person name="Aerts A."/>
            <person name="Otillar R.P."/>
            <person name="Terry A.Y."/>
            <person name="Boore J.L."/>
            <person name="Grigoriev I.V."/>
            <person name="Lindberg D.R."/>
            <person name="Seaver E.C."/>
            <person name="Weisblat D.A."/>
            <person name="Putnam N.H."/>
            <person name="Rokhsar D.S."/>
        </authorList>
    </citation>
    <scope>NUCLEOTIDE SEQUENCE</scope>
</reference>
<dbReference type="RefSeq" id="XP_009025376.1">
    <property type="nucleotide sequence ID" value="XM_009027128.1"/>
</dbReference>
<feature type="region of interest" description="Disordered" evidence="1">
    <location>
        <begin position="140"/>
        <end position="202"/>
    </location>
</feature>
<feature type="compositionally biased region" description="Polar residues" evidence="1">
    <location>
        <begin position="406"/>
        <end position="415"/>
    </location>
</feature>
<feature type="compositionally biased region" description="Basic residues" evidence="1">
    <location>
        <begin position="342"/>
        <end position="361"/>
    </location>
</feature>
<dbReference type="EMBL" id="AMQM01001327">
    <property type="status" value="NOT_ANNOTATED_CDS"/>
    <property type="molecule type" value="Genomic_DNA"/>
</dbReference>
<evidence type="ECO:0000313" key="2">
    <source>
        <dbReference type="EMBL" id="ESN96146.1"/>
    </source>
</evidence>
<reference evidence="4" key="1">
    <citation type="submission" date="2012-12" db="EMBL/GenBank/DDBJ databases">
        <authorList>
            <person name="Hellsten U."/>
            <person name="Grimwood J."/>
            <person name="Chapman J.A."/>
            <person name="Shapiro H."/>
            <person name="Aerts A."/>
            <person name="Otillar R.P."/>
            <person name="Terry A.Y."/>
            <person name="Boore J.L."/>
            <person name="Simakov O."/>
            <person name="Marletaz F."/>
            <person name="Cho S.-J."/>
            <person name="Edsinger-Gonzales E."/>
            <person name="Havlak P."/>
            <person name="Kuo D.-H."/>
            <person name="Larsson T."/>
            <person name="Lv J."/>
            <person name="Arendt D."/>
            <person name="Savage R."/>
            <person name="Osoegawa K."/>
            <person name="de Jong P."/>
            <person name="Lindberg D.R."/>
            <person name="Seaver E.C."/>
            <person name="Weisblat D.A."/>
            <person name="Putnam N.H."/>
            <person name="Grigoriev I.V."/>
            <person name="Rokhsar D.S."/>
        </authorList>
    </citation>
    <scope>NUCLEOTIDE SEQUENCE</scope>
</reference>
<feature type="region of interest" description="Disordered" evidence="1">
    <location>
        <begin position="214"/>
        <end position="257"/>
    </location>
</feature>
<dbReference type="CTD" id="20199966"/>
<dbReference type="EMBL" id="KB097495">
    <property type="protein sequence ID" value="ESN96146.1"/>
    <property type="molecule type" value="Genomic_DNA"/>
</dbReference>
<dbReference type="InParanoid" id="T1ETR6"/>
<protein>
    <submittedName>
        <fullName evidence="2 3">Uncharacterized protein</fullName>
    </submittedName>
</protein>
<name>T1ETR6_HELRO</name>
<dbReference type="HOGENOM" id="CLU_605923_0_0_1"/>
<keyword evidence="4" id="KW-1185">Reference proteome</keyword>
<accession>T1ETR6</accession>
<dbReference type="GeneID" id="20199966"/>
<feature type="compositionally biased region" description="Basic residues" evidence="1">
    <location>
        <begin position="424"/>
        <end position="439"/>
    </location>
</feature>
<dbReference type="AlphaFoldDB" id="T1ETR6"/>
<dbReference type="KEGG" id="hro:HELRODRAFT_163178"/>
<feature type="region of interest" description="Disordered" evidence="1">
    <location>
        <begin position="392"/>
        <end position="452"/>
    </location>
</feature>
<evidence type="ECO:0000313" key="4">
    <source>
        <dbReference type="Proteomes" id="UP000015101"/>
    </source>
</evidence>
<evidence type="ECO:0000313" key="3">
    <source>
        <dbReference type="EnsemblMetazoa" id="HelroP163178"/>
    </source>
</evidence>
<feature type="compositionally biased region" description="Polar residues" evidence="1">
    <location>
        <begin position="243"/>
        <end position="255"/>
    </location>
</feature>
<proteinExistence type="predicted"/>
<feature type="region of interest" description="Disordered" evidence="1">
    <location>
        <begin position="337"/>
        <end position="365"/>
    </location>
</feature>
<organism evidence="3 4">
    <name type="scientific">Helobdella robusta</name>
    <name type="common">Californian leech</name>
    <dbReference type="NCBI Taxonomy" id="6412"/>
    <lineage>
        <taxon>Eukaryota</taxon>
        <taxon>Metazoa</taxon>
        <taxon>Spiralia</taxon>
        <taxon>Lophotrochozoa</taxon>
        <taxon>Annelida</taxon>
        <taxon>Clitellata</taxon>
        <taxon>Hirudinea</taxon>
        <taxon>Rhynchobdellida</taxon>
        <taxon>Glossiphoniidae</taxon>
        <taxon>Helobdella</taxon>
    </lineage>
</organism>
<evidence type="ECO:0000256" key="1">
    <source>
        <dbReference type="SAM" id="MobiDB-lite"/>
    </source>
</evidence>
<dbReference type="EnsemblMetazoa" id="HelroT163178">
    <property type="protein sequence ID" value="HelroP163178"/>
    <property type="gene ID" value="HelroG163178"/>
</dbReference>
<reference evidence="3" key="3">
    <citation type="submission" date="2015-06" db="UniProtKB">
        <authorList>
            <consortium name="EnsemblMetazoa"/>
        </authorList>
    </citation>
    <scope>IDENTIFICATION</scope>
</reference>
<feature type="compositionally biased region" description="Basic and acidic residues" evidence="1">
    <location>
        <begin position="192"/>
        <end position="202"/>
    </location>
</feature>
<dbReference type="Proteomes" id="UP000015101">
    <property type="component" value="Unassembled WGS sequence"/>
</dbReference>
<gene>
    <name evidence="3" type="primary">20199966</name>
    <name evidence="2" type="ORF">HELRODRAFT_163178</name>
</gene>
<sequence>MEQDYYDIIASQATLRKSQGNHPKSRYNRIIDQVPRRQQESDSDLGVFPHRRSHLTRITYSQAGDDGNYNTRTIDQPERRIAVADKLIQTSITLMQTIIHEKMTRNIMGVGSNERLVAKHPNDRRLKTIRSYDSVVTKEFVHGRRKGRQVEGKTSQRSRNHQTDNRFSQLRSDKDSSPFASKYPQKNNHSRQPFEKSLDSLNDEKKINNRAKQNFVSKHHRYHKQDNNLNNSKKLANKKVESSNETNTNMSQSAAESLEDNDLFHLIPSEEKQLELFRYGKFSNLLRQAKVVMRSRARRKLDKLRRKCRGKKDCKIDYEPDQKELDIDYVTKMKAMKDLTKNSKKKKKRKRKKRQKRKKRKLFAEGDDSEDAVTLDVDTETINELYQRHLEKNKRTNTESGEAIKQISQLMNSSEDSAEEEKKRPKRRKRVKKRKKRKLKIEESATTYDENG</sequence>